<reference evidence="2" key="1">
    <citation type="submission" date="2022-11" db="UniProtKB">
        <authorList>
            <consortium name="WormBaseParasite"/>
        </authorList>
    </citation>
    <scope>IDENTIFICATION</scope>
</reference>
<proteinExistence type="predicted"/>
<dbReference type="WBParaSite" id="ES5_v2.g20399.t1">
    <property type="protein sequence ID" value="ES5_v2.g20399.t1"/>
    <property type="gene ID" value="ES5_v2.g20399"/>
</dbReference>
<organism evidence="1 2">
    <name type="scientific">Panagrolaimus sp. ES5</name>
    <dbReference type="NCBI Taxonomy" id="591445"/>
    <lineage>
        <taxon>Eukaryota</taxon>
        <taxon>Metazoa</taxon>
        <taxon>Ecdysozoa</taxon>
        <taxon>Nematoda</taxon>
        <taxon>Chromadorea</taxon>
        <taxon>Rhabditida</taxon>
        <taxon>Tylenchina</taxon>
        <taxon>Panagrolaimomorpha</taxon>
        <taxon>Panagrolaimoidea</taxon>
        <taxon>Panagrolaimidae</taxon>
        <taxon>Panagrolaimus</taxon>
    </lineage>
</organism>
<accession>A0AC34FSK1</accession>
<dbReference type="Proteomes" id="UP000887579">
    <property type="component" value="Unplaced"/>
</dbReference>
<name>A0AC34FSK1_9BILA</name>
<evidence type="ECO:0000313" key="1">
    <source>
        <dbReference type="Proteomes" id="UP000887579"/>
    </source>
</evidence>
<evidence type="ECO:0000313" key="2">
    <source>
        <dbReference type="WBParaSite" id="ES5_v2.g20399.t1"/>
    </source>
</evidence>
<sequence>MEITGRDNEEATDAEMPEEEKKNKYDDENYEFIPPSLRDDAPLAGIINPEIEDIDPRKFFPDFRPNKILRFSRLLGASAKTNRQAHLYYYSKSYVRNPDQKNNKIREDLRNGVEKPFKPNFLPPPPPEEVYDEAASLYMDENEQDRLLYMDENEQDRVQSDDDGEPPAWRYGPSQIWYDRMNVPSNPKHFDYGLKTLQKKFQAPAKVQNRNNFGAISQDEEPGYQPAEQLSEKSFLPVNLLRWEDDIIFDVEDAKETFLKDYSTGKLPYCGWIALKNARTYNSFMKLYRRHAPKDWFKADAIKDVQEEKKHTNWEEDIIWDLTELKKPLEPKILTLDFEDDPKIFGLPDDIPLDEVDSEDVKSFERKDHQFTKKSKLILGQVQQRQKQEEQEQLENTMAQIADPKDGTLLLFEFSEEHPPLLNQPGMANKIRNYYKRQNNKDPDLELDFGETAFTHTFPFLGNLEPGESLQAIENNMFRAPIYQHKPKTTDYLLIKSGNSLILRKCPIAFVVGQECPLQEVPNPNSKKASIFVRDFLLAFIYRLFWASKDTPRRLKMDDIKTAFPHYAESSVRKRLKGCSDFKRLGPGTESNYWILKEDFRLPSKEEVLAMITPEMCCANYSMLAAEQRLKDAGYGEKYIFAGDIDEKNDSDDEVTIEDEIKCAPWNTTRAFLAAQRGKCVLDQSGIADPTGCGAGYSYVRVSAKPQKEDIPQVPKRLVT</sequence>
<protein>
    <submittedName>
        <fullName evidence="2">Transcription initiation factor TFIID subunit 1 histone acetyltransferase domain-containing protein</fullName>
    </submittedName>
</protein>